<dbReference type="GO" id="GO:0006284">
    <property type="term" value="P:base-excision repair"/>
    <property type="evidence" value="ECO:0007669"/>
    <property type="project" value="InterPro"/>
</dbReference>
<dbReference type="EC" id="3.2.2.-" evidence="5"/>
<dbReference type="EMBL" id="VSSQ01068423">
    <property type="protein sequence ID" value="MPN20618.1"/>
    <property type="molecule type" value="Genomic_DNA"/>
</dbReference>
<keyword evidence="4" id="KW-0234">DNA repair</keyword>
<dbReference type="InterPro" id="IPR036995">
    <property type="entry name" value="MPG_sf"/>
</dbReference>
<dbReference type="Pfam" id="PF02245">
    <property type="entry name" value="Pur_DNA_glyco"/>
    <property type="match status" value="1"/>
</dbReference>
<name>A0A645G1A9_9ZZZZ</name>
<dbReference type="SUPFAM" id="SSF50486">
    <property type="entry name" value="FMT C-terminal domain-like"/>
    <property type="match status" value="1"/>
</dbReference>
<sequence>MFGDAGRAYLFLIYGLHWCFNITANRPGLHEAVLIRAGVPVMGEEVMAAHRMTSGSGLSGSRQIANGPGKLCQALGLNRTHYGIDLKDQANELLWIASDDYVAEAIEEDVRIGIDYAGKDRDRPWRFYINNEPVSLTREQREKRHKGKRRTGRRG</sequence>
<evidence type="ECO:0000256" key="1">
    <source>
        <dbReference type="ARBA" id="ARBA00009232"/>
    </source>
</evidence>
<keyword evidence="5" id="KW-0326">Glycosidase</keyword>
<dbReference type="GO" id="GO:0003905">
    <property type="term" value="F:alkylbase DNA N-glycosylase activity"/>
    <property type="evidence" value="ECO:0007669"/>
    <property type="project" value="InterPro"/>
</dbReference>
<dbReference type="AlphaFoldDB" id="A0A645G1A9"/>
<keyword evidence="3 5" id="KW-0378">Hydrolase</keyword>
<proteinExistence type="inferred from homology"/>
<evidence type="ECO:0000313" key="5">
    <source>
        <dbReference type="EMBL" id="MPN20618.1"/>
    </source>
</evidence>
<dbReference type="GO" id="GO:0003677">
    <property type="term" value="F:DNA binding"/>
    <property type="evidence" value="ECO:0007669"/>
    <property type="project" value="InterPro"/>
</dbReference>
<evidence type="ECO:0000256" key="3">
    <source>
        <dbReference type="ARBA" id="ARBA00022801"/>
    </source>
</evidence>
<keyword evidence="2" id="KW-0227">DNA damage</keyword>
<dbReference type="InterPro" id="IPR011034">
    <property type="entry name" value="Formyl_transferase-like_C_sf"/>
</dbReference>
<organism evidence="5">
    <name type="scientific">bioreactor metagenome</name>
    <dbReference type="NCBI Taxonomy" id="1076179"/>
    <lineage>
        <taxon>unclassified sequences</taxon>
        <taxon>metagenomes</taxon>
        <taxon>ecological metagenomes</taxon>
    </lineage>
</organism>
<gene>
    <name evidence="5" type="ORF">SDC9_167997</name>
</gene>
<dbReference type="Gene3D" id="3.10.300.10">
    <property type="entry name" value="Methylpurine-DNA glycosylase (MPG)"/>
    <property type="match status" value="1"/>
</dbReference>
<dbReference type="InterPro" id="IPR003180">
    <property type="entry name" value="MPG"/>
</dbReference>
<reference evidence="5" key="1">
    <citation type="submission" date="2019-08" db="EMBL/GenBank/DDBJ databases">
        <authorList>
            <person name="Kucharzyk K."/>
            <person name="Murdoch R.W."/>
            <person name="Higgins S."/>
            <person name="Loffler F."/>
        </authorList>
    </citation>
    <scope>NUCLEOTIDE SEQUENCE</scope>
</reference>
<evidence type="ECO:0000256" key="4">
    <source>
        <dbReference type="ARBA" id="ARBA00023204"/>
    </source>
</evidence>
<dbReference type="PANTHER" id="PTHR10429">
    <property type="entry name" value="DNA-3-METHYLADENINE GLYCOSYLASE"/>
    <property type="match status" value="1"/>
</dbReference>
<dbReference type="PANTHER" id="PTHR10429:SF0">
    <property type="entry name" value="DNA-3-METHYLADENINE GLYCOSYLASE"/>
    <property type="match status" value="1"/>
</dbReference>
<evidence type="ECO:0000256" key="2">
    <source>
        <dbReference type="ARBA" id="ARBA00022763"/>
    </source>
</evidence>
<comment type="caution">
    <text evidence="5">The sequence shown here is derived from an EMBL/GenBank/DDBJ whole genome shotgun (WGS) entry which is preliminary data.</text>
</comment>
<comment type="similarity">
    <text evidence="1">Belongs to the DNA glycosylase MPG family.</text>
</comment>
<accession>A0A645G1A9</accession>
<protein>
    <submittedName>
        <fullName evidence="5">Putative 3-methyladenine DNA glycosylase</fullName>
        <ecNumber evidence="5">3.2.2.-</ecNumber>
    </submittedName>
</protein>